<evidence type="ECO:0000313" key="1">
    <source>
        <dbReference type="EMBL" id="NYZ67720.1"/>
    </source>
</evidence>
<dbReference type="RefSeq" id="WP_180569744.1">
    <property type="nucleotide sequence ID" value="NZ_JACCKB010000029.1"/>
</dbReference>
<name>A0A853I167_9GAMM</name>
<proteinExistence type="predicted"/>
<evidence type="ECO:0000313" key="2">
    <source>
        <dbReference type="Proteomes" id="UP000569732"/>
    </source>
</evidence>
<comment type="caution">
    <text evidence="1">The sequence shown here is derived from an EMBL/GenBank/DDBJ whole genome shotgun (WGS) entry which is preliminary data.</text>
</comment>
<dbReference type="Proteomes" id="UP000569732">
    <property type="component" value="Unassembled WGS sequence"/>
</dbReference>
<dbReference type="Pfam" id="PF20343">
    <property type="entry name" value="DUF6638"/>
    <property type="match status" value="1"/>
</dbReference>
<reference evidence="1 2" key="1">
    <citation type="submission" date="2020-07" db="EMBL/GenBank/DDBJ databases">
        <title>Endozoicomonas sp. nov., isolated from sediment.</title>
        <authorList>
            <person name="Gu T."/>
        </authorList>
    </citation>
    <scope>NUCLEOTIDE SEQUENCE [LARGE SCALE GENOMIC DNA]</scope>
    <source>
        <strain evidence="1 2">SM1973</strain>
    </source>
</reference>
<dbReference type="EMBL" id="JACCKB010000029">
    <property type="protein sequence ID" value="NYZ67720.1"/>
    <property type="molecule type" value="Genomic_DNA"/>
</dbReference>
<gene>
    <name evidence="1" type="ORF">H0A36_17035</name>
</gene>
<organism evidence="1 2">
    <name type="scientific">Spartinivicinus marinus</name>
    <dbReference type="NCBI Taxonomy" id="2994442"/>
    <lineage>
        <taxon>Bacteria</taxon>
        <taxon>Pseudomonadati</taxon>
        <taxon>Pseudomonadota</taxon>
        <taxon>Gammaproteobacteria</taxon>
        <taxon>Oceanospirillales</taxon>
        <taxon>Zooshikellaceae</taxon>
        <taxon>Spartinivicinus</taxon>
    </lineage>
</organism>
<dbReference type="InterPro" id="IPR046578">
    <property type="entry name" value="DUF6638"/>
</dbReference>
<protein>
    <submittedName>
        <fullName evidence="1">Uncharacterized protein</fullName>
    </submittedName>
</protein>
<keyword evidence="2" id="KW-1185">Reference proteome</keyword>
<dbReference type="AlphaFoldDB" id="A0A853I167"/>
<sequence length="427" mass="49896">MKLDSVPEKLLYGDLMEVTSPHLINRYNSALTLLTGKTTQLTAFHIDCSGYSPEVAMELKEPDYLDDAGANPKFILLSIAQRDLPSLSEYFSSTSDCLKRFINDNHLALFTLTALDAIYGEIDNKLYRIQSIDDIINVDEVQFQIDTPKQLISKALNLQQMIEQLLNEDNQRWLDDDYLQTIIQLGKTVGNVQLNKIVPDTLNYQQNNYYTSHMGGIYVFKDTRPKPTLITIDPQFPKDQLPNDCKHIHGHEYQKVSQFLIKYGLIEPLQKRKLQQKVDQLRFKKHQVIIDHLISIGQYCDKRLTEFQLKQFINQNFEDLPESFHKLHDLVAAIERQERTIPNKDELMFHTCQVANSPRAQQSYRTINHLLSHYTPYNYLRLYVFNRPRFNLEFSQWPEAKQQYVMDYLQQHQAMIEATTKAEQKGS</sequence>
<accession>A0A853I167</accession>